<evidence type="ECO:0000256" key="8">
    <source>
        <dbReference type="SAM" id="Coils"/>
    </source>
</evidence>
<feature type="domain" description="C2H2-type" evidence="10">
    <location>
        <begin position="386"/>
        <end position="414"/>
    </location>
</feature>
<feature type="domain" description="C2H2-type" evidence="10">
    <location>
        <begin position="355"/>
        <end position="383"/>
    </location>
</feature>
<dbReference type="AlphaFoldDB" id="A0A1D2MXN2"/>
<evidence type="ECO:0000313" key="11">
    <source>
        <dbReference type="EMBL" id="ODM97806.1"/>
    </source>
</evidence>
<comment type="caution">
    <text evidence="11">The sequence shown here is derived from an EMBL/GenBank/DDBJ whole genome shotgun (WGS) entry which is preliminary data.</text>
</comment>
<keyword evidence="8" id="KW-0175">Coiled coil</keyword>
<keyword evidence="5" id="KW-0862">Zinc</keyword>
<proteinExistence type="predicted"/>
<evidence type="ECO:0000256" key="1">
    <source>
        <dbReference type="ARBA" id="ARBA00004123"/>
    </source>
</evidence>
<feature type="coiled-coil region" evidence="8">
    <location>
        <begin position="161"/>
        <end position="217"/>
    </location>
</feature>
<gene>
    <name evidence="11" type="ORF">Ocin01_08872</name>
</gene>
<dbReference type="OrthoDB" id="6077919at2759"/>
<keyword evidence="2" id="KW-0479">Metal-binding</keyword>
<dbReference type="Proteomes" id="UP000094527">
    <property type="component" value="Unassembled WGS sequence"/>
</dbReference>
<keyword evidence="6" id="KW-0539">Nucleus</keyword>
<dbReference type="SMART" id="SM00355">
    <property type="entry name" value="ZnF_C2H2"/>
    <property type="match status" value="2"/>
</dbReference>
<feature type="compositionally biased region" description="Acidic residues" evidence="9">
    <location>
        <begin position="264"/>
        <end position="280"/>
    </location>
</feature>
<reference evidence="11 12" key="1">
    <citation type="journal article" date="2016" name="Genome Biol. Evol.">
        <title>Gene Family Evolution Reflects Adaptation to Soil Environmental Stressors in the Genome of the Collembolan Orchesella cincta.</title>
        <authorList>
            <person name="Faddeeva-Vakhrusheva A."/>
            <person name="Derks M.F."/>
            <person name="Anvar S.Y."/>
            <person name="Agamennone V."/>
            <person name="Suring W."/>
            <person name="Smit S."/>
            <person name="van Straalen N.M."/>
            <person name="Roelofs D."/>
        </authorList>
    </citation>
    <scope>NUCLEOTIDE SEQUENCE [LARGE SCALE GENOMIC DNA]</scope>
    <source>
        <tissue evidence="11">Mixed pool</tissue>
    </source>
</reference>
<dbReference type="PANTHER" id="PTHR24394:SF29">
    <property type="entry name" value="MYONEURIN"/>
    <property type="match status" value="1"/>
</dbReference>
<dbReference type="STRING" id="48709.A0A1D2MXN2"/>
<evidence type="ECO:0000256" key="4">
    <source>
        <dbReference type="ARBA" id="ARBA00022771"/>
    </source>
</evidence>
<dbReference type="PANTHER" id="PTHR24394">
    <property type="entry name" value="ZINC FINGER PROTEIN"/>
    <property type="match status" value="1"/>
</dbReference>
<dbReference type="GO" id="GO:0008270">
    <property type="term" value="F:zinc ion binding"/>
    <property type="evidence" value="ECO:0007669"/>
    <property type="project" value="UniProtKB-KW"/>
</dbReference>
<dbReference type="EMBL" id="LJIJ01000409">
    <property type="protein sequence ID" value="ODM97806.1"/>
    <property type="molecule type" value="Genomic_DNA"/>
</dbReference>
<feature type="coiled-coil region" evidence="8">
    <location>
        <begin position="76"/>
        <end position="110"/>
    </location>
</feature>
<feature type="region of interest" description="Disordered" evidence="9">
    <location>
        <begin position="294"/>
        <end position="316"/>
    </location>
</feature>
<dbReference type="InterPro" id="IPR036236">
    <property type="entry name" value="Znf_C2H2_sf"/>
</dbReference>
<dbReference type="Gene3D" id="3.30.160.60">
    <property type="entry name" value="Classic Zinc Finger"/>
    <property type="match status" value="1"/>
</dbReference>
<evidence type="ECO:0000256" key="9">
    <source>
        <dbReference type="SAM" id="MobiDB-lite"/>
    </source>
</evidence>
<evidence type="ECO:0000259" key="10">
    <source>
        <dbReference type="PROSITE" id="PS50157"/>
    </source>
</evidence>
<evidence type="ECO:0000256" key="6">
    <source>
        <dbReference type="ARBA" id="ARBA00023242"/>
    </source>
</evidence>
<protein>
    <submittedName>
        <fullName evidence="11">Putative zinc finger protein</fullName>
    </submittedName>
</protein>
<evidence type="ECO:0000256" key="5">
    <source>
        <dbReference type="ARBA" id="ARBA00022833"/>
    </source>
</evidence>
<keyword evidence="12" id="KW-1185">Reference proteome</keyword>
<evidence type="ECO:0000256" key="7">
    <source>
        <dbReference type="PROSITE-ProRule" id="PRU00042"/>
    </source>
</evidence>
<evidence type="ECO:0000256" key="3">
    <source>
        <dbReference type="ARBA" id="ARBA00022737"/>
    </source>
</evidence>
<dbReference type="PROSITE" id="PS50157">
    <property type="entry name" value="ZINC_FINGER_C2H2_2"/>
    <property type="match status" value="2"/>
</dbReference>
<dbReference type="GO" id="GO:0000981">
    <property type="term" value="F:DNA-binding transcription factor activity, RNA polymerase II-specific"/>
    <property type="evidence" value="ECO:0007669"/>
    <property type="project" value="TreeGrafter"/>
</dbReference>
<evidence type="ECO:0000256" key="2">
    <source>
        <dbReference type="ARBA" id="ARBA00022723"/>
    </source>
</evidence>
<name>A0A1D2MXN2_ORCCI</name>
<dbReference type="PROSITE" id="PS00028">
    <property type="entry name" value="ZINC_FINGER_C2H2_1"/>
    <property type="match status" value="2"/>
</dbReference>
<comment type="subcellular location">
    <subcellularLocation>
        <location evidence="1">Nucleus</location>
    </subcellularLocation>
</comment>
<dbReference type="SUPFAM" id="SSF57667">
    <property type="entry name" value="beta-beta-alpha zinc fingers"/>
    <property type="match status" value="1"/>
</dbReference>
<dbReference type="InterPro" id="IPR013087">
    <property type="entry name" value="Znf_C2H2_type"/>
</dbReference>
<keyword evidence="4 7" id="KW-0863">Zinc-finger</keyword>
<organism evidence="11 12">
    <name type="scientific">Orchesella cincta</name>
    <name type="common">Springtail</name>
    <name type="synonym">Podura cincta</name>
    <dbReference type="NCBI Taxonomy" id="48709"/>
    <lineage>
        <taxon>Eukaryota</taxon>
        <taxon>Metazoa</taxon>
        <taxon>Ecdysozoa</taxon>
        <taxon>Arthropoda</taxon>
        <taxon>Hexapoda</taxon>
        <taxon>Collembola</taxon>
        <taxon>Entomobryomorpha</taxon>
        <taxon>Entomobryoidea</taxon>
        <taxon>Orchesellidae</taxon>
        <taxon>Orchesellinae</taxon>
        <taxon>Orchesella</taxon>
    </lineage>
</organism>
<sequence length="429" mass="49760">MATSERYVSLVTQWGTKLSEAIKKLRQQENLISSLKREKFVLFEQVAAAEATAREQFDEERGVLLVRHQEEEEKLRNDYNHQISSLQRLANQLTEEKAELEKKVLRFQNLASKNGEEMSLLRVQKLEDEEKLQKYYKKKISLLQMQLKLAEAKATSSNLELSTLQLKVGKLEKKVVSLESELGKTKKGKNDVEMELLQRMKAEMDKLEETFATLDSHKDEETVAEQPPVLESELEAVQEHSRHWSISNEHEDIIDVESNRTDISDDTNSDPSMDNDEHMDSDDDVAFICEMPEKTSTPKDSAVDPRPNTPGRRECQHAEDISNSGGLYFQCICKRKFSTKGRLATHLRYYQERKFMCRICKRKFHRFSVWRTHMSVKHDENNEGNFGCSNCGVAFSTKAQFHQHRRVFHTSKKEKGSRLDSQCFMNSDL</sequence>
<feature type="compositionally biased region" description="Basic and acidic residues" evidence="9">
    <location>
        <begin position="294"/>
        <end position="303"/>
    </location>
</feature>
<dbReference type="GO" id="GO:0005634">
    <property type="term" value="C:nucleus"/>
    <property type="evidence" value="ECO:0007669"/>
    <property type="project" value="UniProtKB-SubCell"/>
</dbReference>
<accession>A0A1D2MXN2</accession>
<keyword evidence="3" id="KW-0677">Repeat</keyword>
<evidence type="ECO:0000313" key="12">
    <source>
        <dbReference type="Proteomes" id="UP000094527"/>
    </source>
</evidence>
<feature type="region of interest" description="Disordered" evidence="9">
    <location>
        <begin position="258"/>
        <end position="280"/>
    </location>
</feature>